<keyword evidence="4" id="KW-1185">Reference proteome</keyword>
<protein>
    <recommendedName>
        <fullName evidence="5">Corticotropin-releasing factor domain-containing protein</fullName>
    </recommendedName>
</protein>
<evidence type="ECO:0000313" key="4">
    <source>
        <dbReference type="Proteomes" id="UP000762676"/>
    </source>
</evidence>
<dbReference type="EMBL" id="BMAT01009922">
    <property type="protein sequence ID" value="GFS16343.1"/>
    <property type="molecule type" value="Genomic_DNA"/>
</dbReference>
<evidence type="ECO:0000256" key="2">
    <source>
        <dbReference type="SAM" id="SignalP"/>
    </source>
</evidence>
<feature type="compositionally biased region" description="Low complexity" evidence="1">
    <location>
        <begin position="61"/>
        <end position="71"/>
    </location>
</feature>
<feature type="compositionally biased region" description="Basic and acidic residues" evidence="1">
    <location>
        <begin position="107"/>
        <end position="128"/>
    </location>
</feature>
<feature type="region of interest" description="Disordered" evidence="1">
    <location>
        <begin position="107"/>
        <end position="130"/>
    </location>
</feature>
<accession>A0AAV4J3W9</accession>
<comment type="caution">
    <text evidence="3">The sequence shown here is derived from an EMBL/GenBank/DDBJ whole genome shotgun (WGS) entry which is preliminary data.</text>
</comment>
<evidence type="ECO:0008006" key="5">
    <source>
        <dbReference type="Google" id="ProtNLM"/>
    </source>
</evidence>
<evidence type="ECO:0000256" key="1">
    <source>
        <dbReference type="SAM" id="MobiDB-lite"/>
    </source>
</evidence>
<proteinExistence type="predicted"/>
<feature type="chain" id="PRO_5043394201" description="Corticotropin-releasing factor domain-containing protein" evidence="2">
    <location>
        <begin position="19"/>
        <end position="148"/>
    </location>
</feature>
<name>A0AAV4J3W9_9GAST</name>
<organism evidence="3 4">
    <name type="scientific">Elysia marginata</name>
    <dbReference type="NCBI Taxonomy" id="1093978"/>
    <lineage>
        <taxon>Eukaryota</taxon>
        <taxon>Metazoa</taxon>
        <taxon>Spiralia</taxon>
        <taxon>Lophotrochozoa</taxon>
        <taxon>Mollusca</taxon>
        <taxon>Gastropoda</taxon>
        <taxon>Heterobranchia</taxon>
        <taxon>Euthyneura</taxon>
        <taxon>Panpulmonata</taxon>
        <taxon>Sacoglossa</taxon>
        <taxon>Placobranchoidea</taxon>
        <taxon>Plakobranchidae</taxon>
        <taxon>Elysia</taxon>
    </lineage>
</organism>
<feature type="region of interest" description="Disordered" evidence="1">
    <location>
        <begin position="40"/>
        <end position="79"/>
    </location>
</feature>
<reference evidence="3 4" key="1">
    <citation type="journal article" date="2021" name="Elife">
        <title>Chloroplast acquisition without the gene transfer in kleptoplastic sea slugs, Plakobranchus ocellatus.</title>
        <authorList>
            <person name="Maeda T."/>
            <person name="Takahashi S."/>
            <person name="Yoshida T."/>
            <person name="Shimamura S."/>
            <person name="Takaki Y."/>
            <person name="Nagai Y."/>
            <person name="Toyoda A."/>
            <person name="Suzuki Y."/>
            <person name="Arimoto A."/>
            <person name="Ishii H."/>
            <person name="Satoh N."/>
            <person name="Nishiyama T."/>
            <person name="Hasebe M."/>
            <person name="Maruyama T."/>
            <person name="Minagawa J."/>
            <person name="Obokata J."/>
            <person name="Shigenobu S."/>
        </authorList>
    </citation>
    <scope>NUCLEOTIDE SEQUENCE [LARGE SCALE GENOMIC DNA]</scope>
</reference>
<feature type="signal peptide" evidence="2">
    <location>
        <begin position="1"/>
        <end position="18"/>
    </location>
</feature>
<gene>
    <name evidence="3" type="ORF">ElyMa_004954700</name>
</gene>
<evidence type="ECO:0000313" key="3">
    <source>
        <dbReference type="EMBL" id="GFS16343.1"/>
    </source>
</evidence>
<sequence>MSNFVTVVMFCLSSSAAGQSTKSGSSSLGSASYNQSKNILIDSDRNEETEEQHLLSSLPYSSFDGGDLSSGSTGGADPEKTLALNRALQGILEGHIEAIQEALEQNKDLQERLEDDSIKPKKPNEPRTGRFRAPYFRIGSEVSCIFMV</sequence>
<keyword evidence="2" id="KW-0732">Signal</keyword>
<dbReference type="Proteomes" id="UP000762676">
    <property type="component" value="Unassembled WGS sequence"/>
</dbReference>
<dbReference type="AlphaFoldDB" id="A0AAV4J3W9"/>